<feature type="region of interest" description="Disordered" evidence="1">
    <location>
        <begin position="70"/>
        <end position="93"/>
    </location>
</feature>
<dbReference type="Proteomes" id="UP001180020">
    <property type="component" value="Unassembled WGS sequence"/>
</dbReference>
<evidence type="ECO:0000313" key="3">
    <source>
        <dbReference type="Proteomes" id="UP001180020"/>
    </source>
</evidence>
<proteinExistence type="predicted"/>
<protein>
    <submittedName>
        <fullName evidence="2">Uncharacterized protein</fullName>
    </submittedName>
</protein>
<sequence length="93" mass="9707">MVADTSALIKAWGCGVDGGEPRLVTTTPITASASSIDTLGAASNIKATPAFTLPHTSSDDNHSIASRLLRSPPTQATSFETGSSQDWIQTVRY</sequence>
<dbReference type="AlphaFoldDB" id="A0AAV9C8R2"/>
<evidence type="ECO:0000313" key="2">
    <source>
        <dbReference type="EMBL" id="KAK1285520.1"/>
    </source>
</evidence>
<reference evidence="2" key="1">
    <citation type="journal article" date="2023" name="Nat. Commun.">
        <title>Diploid and tetraploid genomes of Acorus and the evolution of monocots.</title>
        <authorList>
            <person name="Ma L."/>
            <person name="Liu K.W."/>
            <person name="Li Z."/>
            <person name="Hsiao Y.Y."/>
            <person name="Qi Y."/>
            <person name="Fu T."/>
            <person name="Tang G.D."/>
            <person name="Zhang D."/>
            <person name="Sun W.H."/>
            <person name="Liu D.K."/>
            <person name="Li Y."/>
            <person name="Chen G.Z."/>
            <person name="Liu X.D."/>
            <person name="Liao X.Y."/>
            <person name="Jiang Y.T."/>
            <person name="Yu X."/>
            <person name="Hao Y."/>
            <person name="Huang J."/>
            <person name="Zhao X.W."/>
            <person name="Ke S."/>
            <person name="Chen Y.Y."/>
            <person name="Wu W.L."/>
            <person name="Hsu J.L."/>
            <person name="Lin Y.F."/>
            <person name="Huang M.D."/>
            <person name="Li C.Y."/>
            <person name="Huang L."/>
            <person name="Wang Z.W."/>
            <person name="Zhao X."/>
            <person name="Zhong W.Y."/>
            <person name="Peng D.H."/>
            <person name="Ahmad S."/>
            <person name="Lan S."/>
            <person name="Zhang J.S."/>
            <person name="Tsai W.C."/>
            <person name="Van de Peer Y."/>
            <person name="Liu Z.J."/>
        </authorList>
    </citation>
    <scope>NUCLEOTIDE SEQUENCE</scope>
    <source>
        <strain evidence="2">CP</strain>
    </source>
</reference>
<gene>
    <name evidence="2" type="ORF">QJS10_CPB20g00638</name>
</gene>
<feature type="compositionally biased region" description="Polar residues" evidence="1">
    <location>
        <begin position="72"/>
        <end position="93"/>
    </location>
</feature>
<reference evidence="2" key="2">
    <citation type="submission" date="2023-06" db="EMBL/GenBank/DDBJ databases">
        <authorList>
            <person name="Ma L."/>
            <person name="Liu K.-W."/>
            <person name="Li Z."/>
            <person name="Hsiao Y.-Y."/>
            <person name="Qi Y."/>
            <person name="Fu T."/>
            <person name="Tang G."/>
            <person name="Zhang D."/>
            <person name="Sun W.-H."/>
            <person name="Liu D.-K."/>
            <person name="Li Y."/>
            <person name="Chen G.-Z."/>
            <person name="Liu X.-D."/>
            <person name="Liao X.-Y."/>
            <person name="Jiang Y.-T."/>
            <person name="Yu X."/>
            <person name="Hao Y."/>
            <person name="Huang J."/>
            <person name="Zhao X.-W."/>
            <person name="Ke S."/>
            <person name="Chen Y.-Y."/>
            <person name="Wu W.-L."/>
            <person name="Hsu J.-L."/>
            <person name="Lin Y.-F."/>
            <person name="Huang M.-D."/>
            <person name="Li C.-Y."/>
            <person name="Huang L."/>
            <person name="Wang Z.-W."/>
            <person name="Zhao X."/>
            <person name="Zhong W.-Y."/>
            <person name="Peng D.-H."/>
            <person name="Ahmad S."/>
            <person name="Lan S."/>
            <person name="Zhang J.-S."/>
            <person name="Tsai W.-C."/>
            <person name="Van De Peer Y."/>
            <person name="Liu Z.-J."/>
        </authorList>
    </citation>
    <scope>NUCLEOTIDE SEQUENCE</scope>
    <source>
        <strain evidence="2">CP</strain>
        <tissue evidence="2">Leaves</tissue>
    </source>
</reference>
<name>A0AAV9C8R2_ACOCL</name>
<accession>A0AAV9C8R2</accession>
<organism evidence="2 3">
    <name type="scientific">Acorus calamus</name>
    <name type="common">Sweet flag</name>
    <dbReference type="NCBI Taxonomy" id="4465"/>
    <lineage>
        <taxon>Eukaryota</taxon>
        <taxon>Viridiplantae</taxon>
        <taxon>Streptophyta</taxon>
        <taxon>Embryophyta</taxon>
        <taxon>Tracheophyta</taxon>
        <taxon>Spermatophyta</taxon>
        <taxon>Magnoliopsida</taxon>
        <taxon>Liliopsida</taxon>
        <taxon>Acoraceae</taxon>
        <taxon>Acorus</taxon>
    </lineage>
</organism>
<keyword evidence="3" id="KW-1185">Reference proteome</keyword>
<comment type="caution">
    <text evidence="2">The sequence shown here is derived from an EMBL/GenBank/DDBJ whole genome shotgun (WGS) entry which is preliminary data.</text>
</comment>
<evidence type="ECO:0000256" key="1">
    <source>
        <dbReference type="SAM" id="MobiDB-lite"/>
    </source>
</evidence>
<dbReference type="EMBL" id="JAUJYO010000020">
    <property type="protein sequence ID" value="KAK1285520.1"/>
    <property type="molecule type" value="Genomic_DNA"/>
</dbReference>